<evidence type="ECO:0000313" key="3">
    <source>
        <dbReference type="Proteomes" id="UP001460270"/>
    </source>
</evidence>
<dbReference type="Proteomes" id="UP001460270">
    <property type="component" value="Unassembled WGS sequence"/>
</dbReference>
<dbReference type="AlphaFoldDB" id="A0AAW0PIV9"/>
<name>A0AAW0PIV9_9GOBI</name>
<feature type="compositionally biased region" description="Basic residues" evidence="1">
    <location>
        <begin position="1"/>
        <end position="11"/>
    </location>
</feature>
<evidence type="ECO:0000313" key="2">
    <source>
        <dbReference type="EMBL" id="KAK7921988.1"/>
    </source>
</evidence>
<proteinExistence type="predicted"/>
<feature type="compositionally biased region" description="Low complexity" evidence="1">
    <location>
        <begin position="45"/>
        <end position="58"/>
    </location>
</feature>
<comment type="caution">
    <text evidence="2">The sequence shown here is derived from an EMBL/GenBank/DDBJ whole genome shotgun (WGS) entry which is preliminary data.</text>
</comment>
<protein>
    <submittedName>
        <fullName evidence="2">Uncharacterized protein</fullName>
    </submittedName>
</protein>
<evidence type="ECO:0000256" key="1">
    <source>
        <dbReference type="SAM" id="MobiDB-lite"/>
    </source>
</evidence>
<gene>
    <name evidence="2" type="ORF">WMY93_008890</name>
</gene>
<dbReference type="EMBL" id="JBBPFD010000006">
    <property type="protein sequence ID" value="KAK7921988.1"/>
    <property type="molecule type" value="Genomic_DNA"/>
</dbReference>
<reference evidence="3" key="1">
    <citation type="submission" date="2024-04" db="EMBL/GenBank/DDBJ databases">
        <title>Salinicola lusitanus LLJ914,a marine bacterium isolated from the Okinawa Trough.</title>
        <authorList>
            <person name="Li J."/>
        </authorList>
    </citation>
    <scope>NUCLEOTIDE SEQUENCE [LARGE SCALE GENOMIC DNA]</scope>
</reference>
<sequence length="95" mass="10613">MQTRGSRRGRRSNHEEIENDDKFEDRASSMASSTLRKPDPCSSPSIRSARSTQSTSSSKLRDEYISLYSSDSSEVESVHGTLGYDTENSSDEEKT</sequence>
<feature type="region of interest" description="Disordered" evidence="1">
    <location>
        <begin position="1"/>
        <end position="95"/>
    </location>
</feature>
<organism evidence="2 3">
    <name type="scientific">Mugilogobius chulae</name>
    <name type="common">yellowstripe goby</name>
    <dbReference type="NCBI Taxonomy" id="88201"/>
    <lineage>
        <taxon>Eukaryota</taxon>
        <taxon>Metazoa</taxon>
        <taxon>Chordata</taxon>
        <taxon>Craniata</taxon>
        <taxon>Vertebrata</taxon>
        <taxon>Euteleostomi</taxon>
        <taxon>Actinopterygii</taxon>
        <taxon>Neopterygii</taxon>
        <taxon>Teleostei</taxon>
        <taxon>Neoteleostei</taxon>
        <taxon>Acanthomorphata</taxon>
        <taxon>Gobiaria</taxon>
        <taxon>Gobiiformes</taxon>
        <taxon>Gobioidei</taxon>
        <taxon>Gobiidae</taxon>
        <taxon>Gobionellinae</taxon>
        <taxon>Mugilogobius</taxon>
    </lineage>
</organism>
<keyword evidence="3" id="KW-1185">Reference proteome</keyword>
<accession>A0AAW0PIV9</accession>